<accession>A0ABS4BI30</accession>
<keyword evidence="10" id="KW-1185">Reference proteome</keyword>
<keyword evidence="2 7" id="KW-0479">Metal-binding</keyword>
<reference evidence="9 10" key="1">
    <citation type="submission" date="2021-04" db="EMBL/GenBank/DDBJ databases">
        <title>Whole genome sequence of Jiella sp. KSK16Y-1.</title>
        <authorList>
            <person name="Tuo L."/>
        </authorList>
    </citation>
    <scope>NUCLEOTIDE SEQUENCE [LARGE SCALE GENOMIC DNA]</scope>
    <source>
        <strain evidence="9 10">KSK16Y-1</strain>
    </source>
</reference>
<dbReference type="PANTHER" id="PTHR11067:SF9">
    <property type="entry name" value="INOSINE TRIPHOSPHATE PYROPHOSPHATASE"/>
    <property type="match status" value="1"/>
</dbReference>
<comment type="catalytic activity">
    <reaction evidence="7">
        <text>XTP + H2O = XMP + diphosphate + H(+)</text>
        <dbReference type="Rhea" id="RHEA:28610"/>
        <dbReference type="ChEBI" id="CHEBI:15377"/>
        <dbReference type="ChEBI" id="CHEBI:15378"/>
        <dbReference type="ChEBI" id="CHEBI:33019"/>
        <dbReference type="ChEBI" id="CHEBI:57464"/>
        <dbReference type="ChEBI" id="CHEBI:61314"/>
        <dbReference type="EC" id="3.6.1.66"/>
    </reaction>
</comment>
<dbReference type="CDD" id="cd00515">
    <property type="entry name" value="HAM1"/>
    <property type="match status" value="1"/>
</dbReference>
<evidence type="ECO:0000256" key="3">
    <source>
        <dbReference type="ARBA" id="ARBA00022741"/>
    </source>
</evidence>
<keyword evidence="6 7" id="KW-0546">Nucleotide metabolism</keyword>
<feature type="binding site" evidence="7">
    <location>
        <begin position="15"/>
        <end position="20"/>
    </location>
    <ligand>
        <name>substrate</name>
    </ligand>
</feature>
<evidence type="ECO:0000313" key="9">
    <source>
        <dbReference type="EMBL" id="MBP0615831.1"/>
    </source>
</evidence>
<evidence type="ECO:0000256" key="4">
    <source>
        <dbReference type="ARBA" id="ARBA00022801"/>
    </source>
</evidence>
<evidence type="ECO:0000256" key="8">
    <source>
        <dbReference type="RuleBase" id="RU003781"/>
    </source>
</evidence>
<dbReference type="Proteomes" id="UP000678276">
    <property type="component" value="Unassembled WGS sequence"/>
</dbReference>
<dbReference type="InterPro" id="IPR002637">
    <property type="entry name" value="RdgB/HAM1"/>
</dbReference>
<comment type="catalytic activity">
    <reaction evidence="7">
        <text>ITP + H2O = IMP + diphosphate + H(+)</text>
        <dbReference type="Rhea" id="RHEA:29399"/>
        <dbReference type="ChEBI" id="CHEBI:15377"/>
        <dbReference type="ChEBI" id="CHEBI:15378"/>
        <dbReference type="ChEBI" id="CHEBI:33019"/>
        <dbReference type="ChEBI" id="CHEBI:58053"/>
        <dbReference type="ChEBI" id="CHEBI:61402"/>
        <dbReference type="EC" id="3.6.1.66"/>
    </reaction>
</comment>
<feature type="active site" description="Proton acceptor" evidence="7">
    <location>
        <position position="76"/>
    </location>
</feature>
<feature type="binding site" evidence="7">
    <location>
        <position position="185"/>
    </location>
    <ligand>
        <name>substrate</name>
    </ligand>
</feature>
<comment type="catalytic activity">
    <reaction evidence="7">
        <text>dITP + H2O = dIMP + diphosphate + H(+)</text>
        <dbReference type="Rhea" id="RHEA:28342"/>
        <dbReference type="ChEBI" id="CHEBI:15377"/>
        <dbReference type="ChEBI" id="CHEBI:15378"/>
        <dbReference type="ChEBI" id="CHEBI:33019"/>
        <dbReference type="ChEBI" id="CHEBI:61194"/>
        <dbReference type="ChEBI" id="CHEBI:61382"/>
        <dbReference type="EC" id="3.6.1.66"/>
    </reaction>
</comment>
<evidence type="ECO:0000256" key="6">
    <source>
        <dbReference type="ARBA" id="ARBA00023080"/>
    </source>
</evidence>
<gene>
    <name evidence="9" type="primary">rdgB</name>
    <name evidence="9" type="ORF">J6595_09590</name>
</gene>
<dbReference type="PANTHER" id="PTHR11067">
    <property type="entry name" value="INOSINE TRIPHOSPHATE PYROPHOSPHATASE/HAM1 PROTEIN"/>
    <property type="match status" value="1"/>
</dbReference>
<evidence type="ECO:0000256" key="2">
    <source>
        <dbReference type="ARBA" id="ARBA00022723"/>
    </source>
</evidence>
<dbReference type="NCBIfam" id="TIGR00042">
    <property type="entry name" value="RdgB/HAM1 family non-canonical purine NTP pyrophosphatase"/>
    <property type="match status" value="1"/>
</dbReference>
<evidence type="ECO:0000256" key="5">
    <source>
        <dbReference type="ARBA" id="ARBA00022842"/>
    </source>
</evidence>
<sequence>MALLTPEDGPLLVASHNKGKIWEIRELMEPFGFQVTSAADKGLDDPEETGNTFEENAAIKALAALKATGLASLSDDSGIAIEALNGDPGIYSARWGGPDRDFAMAMRNVEEKLQAAGATTPDKRKATFVAVLCLARPGHEPEFFRGEVDGTVVWPPVGDKGFGYDPIFLPEGESRTFGEMMSAEKHAWTPGQKKPPLSHRARAFQKFAQHALGVE</sequence>
<protein>
    <recommendedName>
        <fullName evidence="7">dITP/XTP pyrophosphatase</fullName>
        <ecNumber evidence="7">3.6.1.66</ecNumber>
    </recommendedName>
    <alternativeName>
        <fullName evidence="7">Non-canonical purine NTP pyrophosphatase</fullName>
    </alternativeName>
    <alternativeName>
        <fullName evidence="7">Non-standard purine NTP pyrophosphatase</fullName>
    </alternativeName>
    <alternativeName>
        <fullName evidence="7">Nucleoside-triphosphate diphosphatase</fullName>
    </alternativeName>
    <alternativeName>
        <fullName evidence="7">Nucleoside-triphosphate pyrophosphatase</fullName>
        <shortName evidence="7">NTPase</shortName>
    </alternativeName>
</protein>
<evidence type="ECO:0000313" key="10">
    <source>
        <dbReference type="Proteomes" id="UP000678276"/>
    </source>
</evidence>
<dbReference type="Gene3D" id="3.90.950.10">
    <property type="match status" value="1"/>
</dbReference>
<feature type="binding site" evidence="7">
    <location>
        <position position="47"/>
    </location>
    <ligand>
        <name>Mg(2+)</name>
        <dbReference type="ChEBI" id="CHEBI:18420"/>
    </ligand>
</feature>
<feature type="binding site" evidence="7">
    <location>
        <position position="77"/>
    </location>
    <ligand>
        <name>substrate</name>
    </ligand>
</feature>
<dbReference type="InterPro" id="IPR029001">
    <property type="entry name" value="ITPase-like_fam"/>
</dbReference>
<proteinExistence type="inferred from homology"/>
<feature type="binding site" evidence="7">
    <location>
        <position position="76"/>
    </location>
    <ligand>
        <name>Mg(2+)</name>
        <dbReference type="ChEBI" id="CHEBI:18420"/>
    </ligand>
</feature>
<keyword evidence="3 7" id="KW-0547">Nucleotide-binding</keyword>
<evidence type="ECO:0000256" key="7">
    <source>
        <dbReference type="HAMAP-Rule" id="MF_01405"/>
    </source>
</evidence>
<dbReference type="EMBL" id="JAGJCF010000005">
    <property type="protein sequence ID" value="MBP0615831.1"/>
    <property type="molecule type" value="Genomic_DNA"/>
</dbReference>
<dbReference type="HAMAP" id="MF_01405">
    <property type="entry name" value="Non_canon_purine_NTPase"/>
    <property type="match status" value="1"/>
</dbReference>
<keyword evidence="5 7" id="KW-0460">Magnesium</keyword>
<dbReference type="RefSeq" id="WP_209594254.1">
    <property type="nucleotide sequence ID" value="NZ_JAGJCF010000005.1"/>
</dbReference>
<comment type="subunit">
    <text evidence="7">Homodimer.</text>
</comment>
<dbReference type="EC" id="3.6.1.66" evidence="7"/>
<feature type="binding site" evidence="7">
    <location>
        <begin position="199"/>
        <end position="200"/>
    </location>
    <ligand>
        <name>substrate</name>
    </ligand>
</feature>
<comment type="caution">
    <text evidence="9">The sequence shown here is derived from an EMBL/GenBank/DDBJ whole genome shotgun (WGS) entry which is preliminary data.</text>
</comment>
<comment type="cofactor">
    <cofactor evidence="7">
        <name>Mg(2+)</name>
        <dbReference type="ChEBI" id="CHEBI:18420"/>
    </cofactor>
    <text evidence="7">Binds 1 Mg(2+) ion per subunit.</text>
</comment>
<feature type="binding site" evidence="7">
    <location>
        <begin position="162"/>
        <end position="165"/>
    </location>
    <ligand>
        <name>substrate</name>
    </ligand>
</feature>
<dbReference type="InterPro" id="IPR020922">
    <property type="entry name" value="dITP/XTP_pyrophosphatase"/>
</dbReference>
<keyword evidence="4 7" id="KW-0378">Hydrolase</keyword>
<name>A0ABS4BI30_9HYPH</name>
<comment type="function">
    <text evidence="7">Pyrophosphatase that catalyzes the hydrolysis of nucleoside triphosphates to their monophosphate derivatives, with a high preference for the non-canonical purine nucleotides XTP (xanthosine triphosphate), dITP (deoxyinosine triphosphate) and ITP. Seems to function as a house-cleaning enzyme that removes non-canonical purine nucleotides from the nucleotide pool, thus preventing their incorporation into DNA/RNA and avoiding chromosomal lesions.</text>
</comment>
<dbReference type="SUPFAM" id="SSF52972">
    <property type="entry name" value="ITPase-like"/>
    <property type="match status" value="1"/>
</dbReference>
<dbReference type="Pfam" id="PF01725">
    <property type="entry name" value="Ham1p_like"/>
    <property type="match status" value="1"/>
</dbReference>
<comment type="similarity">
    <text evidence="1 7 8">Belongs to the HAM1 NTPase family.</text>
</comment>
<evidence type="ECO:0000256" key="1">
    <source>
        <dbReference type="ARBA" id="ARBA00008023"/>
    </source>
</evidence>
<organism evidence="9 10">
    <name type="scientific">Jiella mangrovi</name>
    <dbReference type="NCBI Taxonomy" id="2821407"/>
    <lineage>
        <taxon>Bacteria</taxon>
        <taxon>Pseudomonadati</taxon>
        <taxon>Pseudomonadota</taxon>
        <taxon>Alphaproteobacteria</taxon>
        <taxon>Hyphomicrobiales</taxon>
        <taxon>Aurantimonadaceae</taxon>
        <taxon>Jiella</taxon>
    </lineage>
</organism>